<dbReference type="PANTHER" id="PTHR43289:SF6">
    <property type="entry name" value="SERINE_THREONINE-PROTEIN KINASE NEKL-3"/>
    <property type="match status" value="1"/>
</dbReference>
<reference evidence="8 9" key="1">
    <citation type="submission" date="2022-10" db="EMBL/GenBank/DDBJ databases">
        <title>Luteolibacter arcticus strain CCTCC AB 2014275, whole genome shotgun sequencing project.</title>
        <authorList>
            <person name="Zhao G."/>
            <person name="Shen L."/>
        </authorList>
    </citation>
    <scope>NUCLEOTIDE SEQUENCE [LARGE SCALE GENOMIC DNA]</scope>
    <source>
        <strain evidence="8 9">CCTCC AB 2014275</strain>
    </source>
</reference>
<protein>
    <submittedName>
        <fullName evidence="8">Serine/threonine protein kinase</fullName>
    </submittedName>
</protein>
<keyword evidence="1" id="KW-0808">Transferase</keyword>
<feature type="transmembrane region" description="Helical" evidence="6">
    <location>
        <begin position="421"/>
        <end position="444"/>
    </location>
</feature>
<dbReference type="InterPro" id="IPR008271">
    <property type="entry name" value="Ser/Thr_kinase_AS"/>
</dbReference>
<keyword evidence="2 5" id="KW-0547">Nucleotide-binding</keyword>
<evidence type="ECO:0000256" key="3">
    <source>
        <dbReference type="ARBA" id="ARBA00022777"/>
    </source>
</evidence>
<evidence type="ECO:0000256" key="5">
    <source>
        <dbReference type="PROSITE-ProRule" id="PRU10141"/>
    </source>
</evidence>
<dbReference type="GO" id="GO:0004674">
    <property type="term" value="F:protein serine/threonine kinase activity"/>
    <property type="evidence" value="ECO:0007669"/>
    <property type="project" value="UniProtKB-KW"/>
</dbReference>
<sequence>MSKDNPHEEEISGAIMEVALSLDHPEARQAFLNRVFPNGEAEKEEMSLLLEATDEAATFFLEAREQRAKVTATILSETQHGRQGHPRRFVDDDAPPEKFGPYRLIARLGEGGGGVVYEAEQDHPIRRRVALKIVRMDVGNKGALARFDIERQALALMDHPNIAKVFDAGTTPSGKPYFAMELVTGEPITSYCNLHKLDSIARLELFVLVCNAIQHAHQKGVIHRDIKPSNVIVTLQDGAHLPKIIDFGIAKASSTGESITAHDQFFGTPAYMSPEQVAMTGIDVDTRSDIFSLGVLLYELLTGSTPLDRSTGPDLTFSQIRKSLLTSETLRPSEHLAKLAPEKLRSLAEERSTQPAGLTNQVKGDLDWIVMMALERNRMRRYQTANGLAIDIKRFLTQQPIAAHPPSKAYVLAKFVRRNRLAFGAAVMVVTLLVGGLATTATLYERERKAAMEQLRLKNEAQAARYQENRLRLQADARSNISRIAFLLDQGLIDEADALRQQYPLSSIEPSLEAAAVFRSLGDWNAEHGRWDHALQCYQRLRQANQYGSPQKIINGQDLMAIAAALLTRDPKAYSAFREEVMVRYAPAIGQINAEHLLKVCLVHPAEPRMLKALRRDVDTLGDPRSTPYPAWAALSLSLYHLRAGDCGHALRACQTGLASPERKSSCESSLEAVSAMVFARMGSAGPAKEALTRAREISKQCDGKDFAQGLPVRPCWFDWAIADLLIKEAGLRVQAISR</sequence>
<dbReference type="Pfam" id="PF00069">
    <property type="entry name" value="Pkinase"/>
    <property type="match status" value="1"/>
</dbReference>
<dbReference type="InterPro" id="IPR011009">
    <property type="entry name" value="Kinase-like_dom_sf"/>
</dbReference>
<evidence type="ECO:0000313" key="9">
    <source>
        <dbReference type="Proteomes" id="UP001320876"/>
    </source>
</evidence>
<dbReference type="Gene3D" id="1.10.510.10">
    <property type="entry name" value="Transferase(Phosphotransferase) domain 1"/>
    <property type="match status" value="1"/>
</dbReference>
<keyword evidence="6" id="KW-0812">Transmembrane</keyword>
<evidence type="ECO:0000256" key="6">
    <source>
        <dbReference type="SAM" id="Phobius"/>
    </source>
</evidence>
<keyword evidence="3 8" id="KW-0418">Kinase</keyword>
<keyword evidence="6" id="KW-1133">Transmembrane helix</keyword>
<dbReference type="PROSITE" id="PS50011">
    <property type="entry name" value="PROTEIN_KINASE_DOM"/>
    <property type="match status" value="1"/>
</dbReference>
<dbReference type="CDD" id="cd14014">
    <property type="entry name" value="STKc_PknB_like"/>
    <property type="match status" value="1"/>
</dbReference>
<evidence type="ECO:0000259" key="7">
    <source>
        <dbReference type="PROSITE" id="PS50011"/>
    </source>
</evidence>
<dbReference type="InterPro" id="IPR000719">
    <property type="entry name" value="Prot_kinase_dom"/>
</dbReference>
<comment type="caution">
    <text evidence="8">The sequence shown here is derived from an EMBL/GenBank/DDBJ whole genome shotgun (WGS) entry which is preliminary data.</text>
</comment>
<keyword evidence="9" id="KW-1185">Reference proteome</keyword>
<keyword evidence="6" id="KW-0472">Membrane</keyword>
<dbReference type="SUPFAM" id="SSF56112">
    <property type="entry name" value="Protein kinase-like (PK-like)"/>
    <property type="match status" value="1"/>
</dbReference>
<keyword evidence="8" id="KW-0723">Serine/threonine-protein kinase</keyword>
<keyword evidence="4 5" id="KW-0067">ATP-binding</keyword>
<dbReference type="Proteomes" id="UP001320876">
    <property type="component" value="Unassembled WGS sequence"/>
</dbReference>
<dbReference type="PROSITE" id="PS00108">
    <property type="entry name" value="PROTEIN_KINASE_ST"/>
    <property type="match status" value="1"/>
</dbReference>
<dbReference type="Gene3D" id="3.30.200.20">
    <property type="entry name" value="Phosphorylase Kinase, domain 1"/>
    <property type="match status" value="1"/>
</dbReference>
<gene>
    <name evidence="8" type="ORF">OKA05_17625</name>
</gene>
<proteinExistence type="predicted"/>
<dbReference type="SMART" id="SM00220">
    <property type="entry name" value="S_TKc"/>
    <property type="match status" value="1"/>
</dbReference>
<dbReference type="PANTHER" id="PTHR43289">
    <property type="entry name" value="MITOGEN-ACTIVATED PROTEIN KINASE KINASE KINASE 20-RELATED"/>
    <property type="match status" value="1"/>
</dbReference>
<evidence type="ECO:0000313" key="8">
    <source>
        <dbReference type="EMBL" id="MCW1924391.1"/>
    </source>
</evidence>
<evidence type="ECO:0000256" key="1">
    <source>
        <dbReference type="ARBA" id="ARBA00022679"/>
    </source>
</evidence>
<evidence type="ECO:0000256" key="2">
    <source>
        <dbReference type="ARBA" id="ARBA00022741"/>
    </source>
</evidence>
<organism evidence="8 9">
    <name type="scientific">Luteolibacter arcticus</name>
    <dbReference type="NCBI Taxonomy" id="1581411"/>
    <lineage>
        <taxon>Bacteria</taxon>
        <taxon>Pseudomonadati</taxon>
        <taxon>Verrucomicrobiota</taxon>
        <taxon>Verrucomicrobiia</taxon>
        <taxon>Verrucomicrobiales</taxon>
        <taxon>Verrucomicrobiaceae</taxon>
        <taxon>Luteolibacter</taxon>
    </lineage>
</organism>
<accession>A0ABT3GLK3</accession>
<dbReference type="InterPro" id="IPR017441">
    <property type="entry name" value="Protein_kinase_ATP_BS"/>
</dbReference>
<dbReference type="RefSeq" id="WP_264488501.1">
    <property type="nucleotide sequence ID" value="NZ_JAPDDT010000008.1"/>
</dbReference>
<feature type="binding site" evidence="5">
    <location>
        <position position="132"/>
    </location>
    <ligand>
        <name>ATP</name>
        <dbReference type="ChEBI" id="CHEBI:30616"/>
    </ligand>
</feature>
<dbReference type="EMBL" id="JAPDDT010000008">
    <property type="protein sequence ID" value="MCW1924391.1"/>
    <property type="molecule type" value="Genomic_DNA"/>
</dbReference>
<feature type="domain" description="Protein kinase" evidence="7">
    <location>
        <begin position="102"/>
        <end position="396"/>
    </location>
</feature>
<evidence type="ECO:0000256" key="4">
    <source>
        <dbReference type="ARBA" id="ARBA00022840"/>
    </source>
</evidence>
<dbReference type="PROSITE" id="PS00107">
    <property type="entry name" value="PROTEIN_KINASE_ATP"/>
    <property type="match status" value="1"/>
</dbReference>
<name>A0ABT3GLK3_9BACT</name>